<name>A0A1T4V0M9_9GAMM</name>
<dbReference type="Proteomes" id="UP000191116">
    <property type="component" value="Unassembled WGS sequence"/>
</dbReference>
<organism evidence="1 2">
    <name type="scientific">Photobacterium toruni</name>
    <dbReference type="NCBI Taxonomy" id="1935446"/>
    <lineage>
        <taxon>Bacteria</taxon>
        <taxon>Pseudomonadati</taxon>
        <taxon>Pseudomonadota</taxon>
        <taxon>Gammaproteobacteria</taxon>
        <taxon>Vibrionales</taxon>
        <taxon>Vibrionaceae</taxon>
        <taxon>Photobacterium</taxon>
    </lineage>
</organism>
<evidence type="ECO:0000313" key="1">
    <source>
        <dbReference type="EMBL" id="SKA58454.1"/>
    </source>
</evidence>
<sequence>MKLILNHYIIVKSENHAYKSVTKEMQTDLVPMPGMEIEDGAWKNPRVIQRVTMNPDENYYFVWTNDDEVETYEHADRLIKMYKSHDWN</sequence>
<reference evidence="1 2" key="1">
    <citation type="submission" date="2017-02" db="EMBL/GenBank/DDBJ databases">
        <authorList>
            <person name="Peterson S.W."/>
        </authorList>
    </citation>
    <scope>NUCLEOTIDE SEQUENCE [LARGE SCALE GENOMIC DNA]</scope>
    <source>
        <strain evidence="1 2">CECT 9189</strain>
    </source>
</reference>
<accession>A0A1T4V0M9</accession>
<protein>
    <submittedName>
        <fullName evidence="1">Uncharacterized protein</fullName>
    </submittedName>
</protein>
<dbReference type="AlphaFoldDB" id="A0A1T4V0M9"/>
<gene>
    <name evidence="1" type="ORF">CZ814_03972</name>
</gene>
<dbReference type="RefSeq" id="WP_080176578.1">
    <property type="nucleotide sequence ID" value="NZ_AP024854.1"/>
</dbReference>
<evidence type="ECO:0000313" key="2">
    <source>
        <dbReference type="Proteomes" id="UP000191116"/>
    </source>
</evidence>
<dbReference type="OrthoDB" id="7068487at2"/>
<dbReference type="EMBL" id="FUWP01000052">
    <property type="protein sequence ID" value="SKA58454.1"/>
    <property type="molecule type" value="Genomic_DNA"/>
</dbReference>
<proteinExistence type="predicted"/>